<dbReference type="PANTHER" id="PTHR43191">
    <property type="entry name" value="RRNA METHYLTRANSFERASE 3"/>
    <property type="match status" value="1"/>
</dbReference>
<gene>
    <name evidence="4" type="primary">rlmB</name>
    <name evidence="4" type="ORF">MPOCJGCO_2704</name>
</gene>
<dbReference type="PANTHER" id="PTHR43191:SF12">
    <property type="entry name" value="RRNA METHYLASE"/>
    <property type="match status" value="1"/>
</dbReference>
<proteinExistence type="predicted"/>
<dbReference type="CDD" id="cd18095">
    <property type="entry name" value="SpoU-like_rRNA-MTase"/>
    <property type="match status" value="1"/>
</dbReference>
<dbReference type="SUPFAM" id="SSF55315">
    <property type="entry name" value="L30e-like"/>
    <property type="match status" value="1"/>
</dbReference>
<keyword evidence="2" id="KW-0808">Transferase</keyword>
<accession>A0ABQ4U437</accession>
<dbReference type="InterPro" id="IPR029026">
    <property type="entry name" value="tRNA_m1G_MTases_N"/>
</dbReference>
<evidence type="ECO:0000313" key="5">
    <source>
        <dbReference type="Proteomes" id="UP001055057"/>
    </source>
</evidence>
<reference evidence="4" key="2">
    <citation type="submission" date="2021-08" db="EMBL/GenBank/DDBJ databases">
        <authorList>
            <person name="Tani A."/>
            <person name="Ola A."/>
            <person name="Ogura Y."/>
            <person name="Katsura K."/>
            <person name="Hayashi T."/>
        </authorList>
    </citation>
    <scope>NUCLEOTIDE SEQUENCE</scope>
    <source>
        <strain evidence="4">DSM 23632</strain>
    </source>
</reference>
<evidence type="ECO:0000259" key="3">
    <source>
        <dbReference type="Pfam" id="PF00588"/>
    </source>
</evidence>
<feature type="domain" description="tRNA/rRNA methyltransferase SpoU type" evidence="3">
    <location>
        <begin position="123"/>
        <end position="262"/>
    </location>
</feature>
<dbReference type="SUPFAM" id="SSF75217">
    <property type="entry name" value="alpha/beta knot"/>
    <property type="match status" value="1"/>
</dbReference>
<dbReference type="InterPro" id="IPR029064">
    <property type="entry name" value="Ribosomal_eL30-like_sf"/>
</dbReference>
<evidence type="ECO:0000313" key="4">
    <source>
        <dbReference type="EMBL" id="GJE60590.1"/>
    </source>
</evidence>
<name>A0ABQ4U437_9HYPH</name>
<dbReference type="Proteomes" id="UP001055057">
    <property type="component" value="Unassembled WGS sequence"/>
</dbReference>
<dbReference type="Gene3D" id="3.40.1280.10">
    <property type="match status" value="1"/>
</dbReference>
<keyword evidence="1" id="KW-0489">Methyltransferase</keyword>
<sequence length="272" mass="28218">MPPPVTIEDPADPRLAPYARMRERDLVGREGRFVVEGEVTLRLLLSGRARFRAESVLLAPERLDGLAGALEACPEPPPVYLAGKAAMSAVTGFPIHRGVLAIGIRGEDPTPAALVPDAPAPALVVGLAGLTNHDNVGALFRNAAAFGADAVLCDAATCDPLYRKAIRVSAGAALTVPFARLPAGQDWLSFAGERDLVPLALSPAGATDLADLPALPRALLLLGTEGPGLPGSLLARARGLRIPMAPGFDSLNVATAGAIALHHLARMRDRLS</sequence>
<dbReference type="RefSeq" id="WP_238183204.1">
    <property type="nucleotide sequence ID" value="NZ_BPRB01000147.1"/>
</dbReference>
<dbReference type="Pfam" id="PF00588">
    <property type="entry name" value="SpoU_methylase"/>
    <property type="match status" value="1"/>
</dbReference>
<dbReference type="EMBL" id="BPRB01000147">
    <property type="protein sequence ID" value="GJE60590.1"/>
    <property type="molecule type" value="Genomic_DNA"/>
</dbReference>
<evidence type="ECO:0000256" key="1">
    <source>
        <dbReference type="ARBA" id="ARBA00022603"/>
    </source>
</evidence>
<dbReference type="InterPro" id="IPR051259">
    <property type="entry name" value="rRNA_Methyltransferase"/>
</dbReference>
<evidence type="ECO:0000256" key="2">
    <source>
        <dbReference type="ARBA" id="ARBA00022679"/>
    </source>
</evidence>
<dbReference type="InterPro" id="IPR029028">
    <property type="entry name" value="Alpha/beta_knot_MTases"/>
</dbReference>
<comment type="caution">
    <text evidence="4">The sequence shown here is derived from an EMBL/GenBank/DDBJ whole genome shotgun (WGS) entry which is preliminary data.</text>
</comment>
<organism evidence="4 5">
    <name type="scientific">Methylobacterium trifolii</name>
    <dbReference type="NCBI Taxonomy" id="1003092"/>
    <lineage>
        <taxon>Bacteria</taxon>
        <taxon>Pseudomonadati</taxon>
        <taxon>Pseudomonadota</taxon>
        <taxon>Alphaproteobacteria</taxon>
        <taxon>Hyphomicrobiales</taxon>
        <taxon>Methylobacteriaceae</taxon>
        <taxon>Methylobacterium</taxon>
    </lineage>
</organism>
<keyword evidence="5" id="KW-1185">Reference proteome</keyword>
<dbReference type="InterPro" id="IPR001537">
    <property type="entry name" value="SpoU_MeTrfase"/>
</dbReference>
<reference evidence="4" key="1">
    <citation type="journal article" date="2021" name="Front. Microbiol.">
        <title>Comprehensive Comparative Genomics and Phenotyping of Methylobacterium Species.</title>
        <authorList>
            <person name="Alessa O."/>
            <person name="Ogura Y."/>
            <person name="Fujitani Y."/>
            <person name="Takami H."/>
            <person name="Hayashi T."/>
            <person name="Sahin N."/>
            <person name="Tani A."/>
        </authorList>
    </citation>
    <scope>NUCLEOTIDE SEQUENCE</scope>
    <source>
        <strain evidence="4">DSM 23632</strain>
    </source>
</reference>
<protein>
    <submittedName>
        <fullName evidence="4">23S rRNA (Guanosine-2'-O-)-methyltransferase RlmB</fullName>
    </submittedName>
</protein>